<name>A0ABU9AVS0_9BACT</name>
<feature type="region of interest" description="Disordered" evidence="1">
    <location>
        <begin position="137"/>
        <end position="160"/>
    </location>
</feature>
<feature type="region of interest" description="Disordered" evidence="1">
    <location>
        <begin position="76"/>
        <end position="110"/>
    </location>
</feature>
<dbReference type="Proteomes" id="UP001371305">
    <property type="component" value="Unassembled WGS sequence"/>
</dbReference>
<reference evidence="2 3" key="1">
    <citation type="submission" date="2024-04" db="EMBL/GenBank/DDBJ databases">
        <title>Luteolibacter sp. isolated from soil.</title>
        <authorList>
            <person name="An J."/>
        </authorList>
    </citation>
    <scope>NUCLEOTIDE SEQUENCE [LARGE SCALE GENOMIC DNA]</scope>
    <source>
        <strain evidence="2 3">Y139</strain>
    </source>
</reference>
<dbReference type="EMBL" id="JBBUKT010000005">
    <property type="protein sequence ID" value="MEK7951854.1"/>
    <property type="molecule type" value="Genomic_DNA"/>
</dbReference>
<evidence type="ECO:0000313" key="2">
    <source>
        <dbReference type="EMBL" id="MEK7951854.1"/>
    </source>
</evidence>
<feature type="compositionally biased region" description="Gly residues" evidence="1">
    <location>
        <begin position="141"/>
        <end position="152"/>
    </location>
</feature>
<organism evidence="2 3">
    <name type="scientific">Luteolibacter soli</name>
    <dbReference type="NCBI Taxonomy" id="3135280"/>
    <lineage>
        <taxon>Bacteria</taxon>
        <taxon>Pseudomonadati</taxon>
        <taxon>Verrucomicrobiota</taxon>
        <taxon>Verrucomicrobiia</taxon>
        <taxon>Verrucomicrobiales</taxon>
        <taxon>Verrucomicrobiaceae</taxon>
        <taxon>Luteolibacter</taxon>
    </lineage>
</organism>
<gene>
    <name evidence="2" type="ORF">WKV53_15165</name>
</gene>
<evidence type="ECO:0000256" key="1">
    <source>
        <dbReference type="SAM" id="MobiDB-lite"/>
    </source>
</evidence>
<proteinExistence type="predicted"/>
<dbReference type="RefSeq" id="WP_341405611.1">
    <property type="nucleotide sequence ID" value="NZ_JBBUKT010000005.1"/>
</dbReference>
<comment type="caution">
    <text evidence="2">The sequence shown here is derived from an EMBL/GenBank/DDBJ whole genome shotgun (WGS) entry which is preliminary data.</text>
</comment>
<evidence type="ECO:0000313" key="3">
    <source>
        <dbReference type="Proteomes" id="UP001371305"/>
    </source>
</evidence>
<protein>
    <submittedName>
        <fullName evidence="2">Uncharacterized protein</fullName>
    </submittedName>
</protein>
<accession>A0ABU9AVS0</accession>
<keyword evidence="3" id="KW-1185">Reference proteome</keyword>
<sequence>MKIATLVAIGVMAAMPSCRRSSTPPVSLKMGDTMESFEVGARWSDTQDRLVAALLPLWDGTPRGVSAEFQMTRTIPREVSPSRSGTWSSPKWRFFRDRNGRSGIEQMEDSGPAEMISEPTVEWRQVEAYLKSQLLEASRVGGTGGEQNGGGQSATSPGPK</sequence>